<comment type="caution">
    <text evidence="2">The sequence shown here is derived from an EMBL/GenBank/DDBJ whole genome shotgun (WGS) entry which is preliminary data.</text>
</comment>
<reference evidence="2 3" key="1">
    <citation type="submission" date="2018-09" db="EMBL/GenBank/DDBJ databases">
        <title>Altererythrobacter sp.Ery1 and Ery12, the genome sequencing of novel strains in genus Alterythrobacter.</title>
        <authorList>
            <person name="Cheng H."/>
            <person name="Wu Y.-H."/>
            <person name="Fang C."/>
            <person name="Xu X.-W."/>
        </authorList>
    </citation>
    <scope>NUCLEOTIDE SEQUENCE [LARGE SCALE GENOMIC DNA]</scope>
    <source>
        <strain evidence="2 3">Ery12</strain>
    </source>
</reference>
<keyword evidence="1" id="KW-0472">Membrane</keyword>
<proteinExistence type="predicted"/>
<evidence type="ECO:0000313" key="2">
    <source>
        <dbReference type="EMBL" id="RJX69860.1"/>
    </source>
</evidence>
<gene>
    <name evidence="2" type="ORF">D6858_02875</name>
</gene>
<name>A0A419R4U7_9SPHN</name>
<feature type="transmembrane region" description="Helical" evidence="1">
    <location>
        <begin position="169"/>
        <end position="187"/>
    </location>
</feature>
<evidence type="ECO:0000256" key="1">
    <source>
        <dbReference type="SAM" id="Phobius"/>
    </source>
</evidence>
<feature type="transmembrane region" description="Helical" evidence="1">
    <location>
        <begin position="35"/>
        <end position="53"/>
    </location>
</feature>
<keyword evidence="1" id="KW-0812">Transmembrane</keyword>
<feature type="transmembrane region" description="Helical" evidence="1">
    <location>
        <begin position="194"/>
        <end position="213"/>
    </location>
</feature>
<feature type="transmembrane region" description="Helical" evidence="1">
    <location>
        <begin position="60"/>
        <end position="82"/>
    </location>
</feature>
<feature type="transmembrane region" description="Helical" evidence="1">
    <location>
        <begin position="219"/>
        <end position="238"/>
    </location>
</feature>
<sequence>MVGAGAPRIYAIVNLAAVVAGVPLALAIARVPANAALIAPAVLGALALMFGPSSEGVHRWVALGGLSIHATMLAGPCFAVAFQRIGGWPASIAAVAFAAVTAFQPDFGMALALTCSVAATLVVRRDLPTLAAFACAALATVWTAWRGDPLSAVPFVEGVVQRMASEHSAAALISLALLALATAAPTLSREGRYAGGLAFAGYSAGLVGASLIGPFPAPLVGYGAAPVLGYCLALGLLFRPLSATDR</sequence>
<feature type="transmembrane region" description="Helical" evidence="1">
    <location>
        <begin position="9"/>
        <end position="29"/>
    </location>
</feature>
<feature type="transmembrane region" description="Helical" evidence="1">
    <location>
        <begin position="127"/>
        <end position="145"/>
    </location>
</feature>
<dbReference type="EMBL" id="RAHJ01000011">
    <property type="protein sequence ID" value="RJX69860.1"/>
    <property type="molecule type" value="Genomic_DNA"/>
</dbReference>
<keyword evidence="1" id="KW-1133">Transmembrane helix</keyword>
<accession>A0A419R4U7</accession>
<feature type="transmembrane region" description="Helical" evidence="1">
    <location>
        <begin position="88"/>
        <end position="115"/>
    </location>
</feature>
<protein>
    <submittedName>
        <fullName evidence="2">Uncharacterized protein</fullName>
    </submittedName>
</protein>
<organism evidence="2 3">
    <name type="scientific">Tsuneonella suprasediminis</name>
    <dbReference type="NCBI Taxonomy" id="2306996"/>
    <lineage>
        <taxon>Bacteria</taxon>
        <taxon>Pseudomonadati</taxon>
        <taxon>Pseudomonadota</taxon>
        <taxon>Alphaproteobacteria</taxon>
        <taxon>Sphingomonadales</taxon>
        <taxon>Erythrobacteraceae</taxon>
        <taxon>Tsuneonella</taxon>
    </lineage>
</organism>
<evidence type="ECO:0000313" key="3">
    <source>
        <dbReference type="Proteomes" id="UP000284322"/>
    </source>
</evidence>
<keyword evidence="3" id="KW-1185">Reference proteome</keyword>
<dbReference type="Proteomes" id="UP000284322">
    <property type="component" value="Unassembled WGS sequence"/>
</dbReference>
<dbReference type="AlphaFoldDB" id="A0A419R4U7"/>